<dbReference type="PANTHER" id="PTHR22792:SF132">
    <property type="entry name" value="LA-RELATED PROTEIN 1"/>
    <property type="match status" value="1"/>
</dbReference>
<dbReference type="Pfam" id="PF05383">
    <property type="entry name" value="La"/>
    <property type="match status" value="1"/>
</dbReference>
<evidence type="ECO:0000313" key="6">
    <source>
        <dbReference type="Proteomes" id="UP001201163"/>
    </source>
</evidence>
<dbReference type="Proteomes" id="UP001201163">
    <property type="component" value="Unassembled WGS sequence"/>
</dbReference>
<feature type="compositionally biased region" description="Basic and acidic residues" evidence="3">
    <location>
        <begin position="866"/>
        <end position="892"/>
    </location>
</feature>
<dbReference type="InterPro" id="IPR045180">
    <property type="entry name" value="La_dom_prot"/>
</dbReference>
<dbReference type="AlphaFoldDB" id="A0AAD4LN36"/>
<keyword evidence="6" id="KW-1185">Reference proteome</keyword>
<feature type="compositionally biased region" description="Polar residues" evidence="3">
    <location>
        <begin position="422"/>
        <end position="433"/>
    </location>
</feature>
<gene>
    <name evidence="5" type="ORF">EDB92DRAFT_1328687</name>
</gene>
<feature type="compositionally biased region" description="Polar residues" evidence="3">
    <location>
        <begin position="180"/>
        <end position="193"/>
    </location>
</feature>
<feature type="compositionally biased region" description="Pro residues" evidence="3">
    <location>
        <begin position="38"/>
        <end position="47"/>
    </location>
</feature>
<protein>
    <recommendedName>
        <fullName evidence="4">HTH La-type RNA-binding domain-containing protein</fullName>
    </recommendedName>
</protein>
<comment type="caution">
    <text evidence="5">The sequence shown here is derived from an EMBL/GenBank/DDBJ whole genome shotgun (WGS) entry which is preliminary data.</text>
</comment>
<feature type="region of interest" description="Disordered" evidence="3">
    <location>
        <begin position="802"/>
        <end position="1004"/>
    </location>
</feature>
<proteinExistence type="predicted"/>
<feature type="compositionally biased region" description="Low complexity" evidence="3">
    <location>
        <begin position="322"/>
        <end position="361"/>
    </location>
</feature>
<dbReference type="PROSITE" id="PS50961">
    <property type="entry name" value="HTH_LA"/>
    <property type="match status" value="1"/>
</dbReference>
<evidence type="ECO:0000256" key="3">
    <source>
        <dbReference type="SAM" id="MobiDB-lite"/>
    </source>
</evidence>
<feature type="domain" description="HTH La-type RNA-binding" evidence="4">
    <location>
        <begin position="1057"/>
        <end position="1146"/>
    </location>
</feature>
<feature type="compositionally biased region" description="Low complexity" evidence="3">
    <location>
        <begin position="960"/>
        <end position="995"/>
    </location>
</feature>
<accession>A0AAD4LN36</accession>
<dbReference type="InterPro" id="IPR036388">
    <property type="entry name" value="WH-like_DNA-bd_sf"/>
</dbReference>
<dbReference type="GO" id="GO:0003723">
    <property type="term" value="F:RNA binding"/>
    <property type="evidence" value="ECO:0007669"/>
    <property type="project" value="UniProtKB-UniRule"/>
</dbReference>
<feature type="region of interest" description="Disordered" evidence="3">
    <location>
        <begin position="534"/>
        <end position="758"/>
    </location>
</feature>
<reference evidence="5" key="1">
    <citation type="submission" date="2022-01" db="EMBL/GenBank/DDBJ databases">
        <title>Comparative genomics reveals a dynamic genome evolution in the ectomycorrhizal milk-cap (Lactarius) mushrooms.</title>
        <authorList>
            <consortium name="DOE Joint Genome Institute"/>
            <person name="Lebreton A."/>
            <person name="Tang N."/>
            <person name="Kuo A."/>
            <person name="LaButti K."/>
            <person name="Drula E."/>
            <person name="Barry K."/>
            <person name="Clum A."/>
            <person name="Lipzen A."/>
            <person name="Mousain D."/>
            <person name="Ng V."/>
            <person name="Wang R."/>
            <person name="Wang X."/>
            <person name="Dai Y."/>
            <person name="Henrissat B."/>
            <person name="Grigoriev I.V."/>
            <person name="Guerin-Laguette A."/>
            <person name="Yu F."/>
            <person name="Martin F.M."/>
        </authorList>
    </citation>
    <scope>NUCLEOTIDE SEQUENCE</scope>
    <source>
        <strain evidence="5">QP</strain>
    </source>
</reference>
<dbReference type="GO" id="GO:0005829">
    <property type="term" value="C:cytosol"/>
    <property type="evidence" value="ECO:0007669"/>
    <property type="project" value="TreeGrafter"/>
</dbReference>
<evidence type="ECO:0000256" key="2">
    <source>
        <dbReference type="PROSITE-ProRule" id="PRU00332"/>
    </source>
</evidence>
<dbReference type="Gene3D" id="1.10.10.10">
    <property type="entry name" value="Winged helix-like DNA-binding domain superfamily/Winged helix DNA-binding domain"/>
    <property type="match status" value="1"/>
</dbReference>
<feature type="region of interest" description="Disordered" evidence="3">
    <location>
        <begin position="419"/>
        <end position="445"/>
    </location>
</feature>
<evidence type="ECO:0000259" key="4">
    <source>
        <dbReference type="PROSITE" id="PS50961"/>
    </source>
</evidence>
<dbReference type="EMBL" id="JAKELL010000006">
    <property type="protein sequence ID" value="KAH8998109.1"/>
    <property type="molecule type" value="Genomic_DNA"/>
</dbReference>
<feature type="compositionally biased region" description="Pro residues" evidence="3">
    <location>
        <begin position="573"/>
        <end position="587"/>
    </location>
</feature>
<feature type="compositionally biased region" description="Low complexity" evidence="3">
    <location>
        <begin position="382"/>
        <end position="392"/>
    </location>
</feature>
<dbReference type="GO" id="GO:0045727">
    <property type="term" value="P:positive regulation of translation"/>
    <property type="evidence" value="ECO:0007669"/>
    <property type="project" value="TreeGrafter"/>
</dbReference>
<feature type="compositionally biased region" description="Polar residues" evidence="3">
    <location>
        <begin position="234"/>
        <end position="245"/>
    </location>
</feature>
<dbReference type="SUPFAM" id="SSF46785">
    <property type="entry name" value="Winged helix' DNA-binding domain"/>
    <property type="match status" value="1"/>
</dbReference>
<name>A0AAD4LN36_9AGAM</name>
<dbReference type="GO" id="GO:0010494">
    <property type="term" value="C:cytoplasmic stress granule"/>
    <property type="evidence" value="ECO:0007669"/>
    <property type="project" value="TreeGrafter"/>
</dbReference>
<evidence type="ECO:0000313" key="5">
    <source>
        <dbReference type="EMBL" id="KAH8998109.1"/>
    </source>
</evidence>
<feature type="compositionally biased region" description="Basic and acidic residues" evidence="3">
    <location>
        <begin position="727"/>
        <end position="741"/>
    </location>
</feature>
<organism evidence="5 6">
    <name type="scientific">Lactarius akahatsu</name>
    <dbReference type="NCBI Taxonomy" id="416441"/>
    <lineage>
        <taxon>Eukaryota</taxon>
        <taxon>Fungi</taxon>
        <taxon>Dikarya</taxon>
        <taxon>Basidiomycota</taxon>
        <taxon>Agaricomycotina</taxon>
        <taxon>Agaricomycetes</taxon>
        <taxon>Russulales</taxon>
        <taxon>Russulaceae</taxon>
        <taxon>Lactarius</taxon>
    </lineage>
</organism>
<feature type="compositionally biased region" description="Polar residues" evidence="3">
    <location>
        <begin position="685"/>
        <end position="697"/>
    </location>
</feature>
<feature type="region of interest" description="Disordered" evidence="3">
    <location>
        <begin position="128"/>
        <end position="405"/>
    </location>
</feature>
<dbReference type="InterPro" id="IPR036390">
    <property type="entry name" value="WH_DNA-bd_sf"/>
</dbReference>
<feature type="compositionally biased region" description="Polar residues" evidence="3">
    <location>
        <begin position="54"/>
        <end position="69"/>
    </location>
</feature>
<dbReference type="CDD" id="cd07323">
    <property type="entry name" value="LAM"/>
    <property type="match status" value="1"/>
</dbReference>
<keyword evidence="1 2" id="KW-0694">RNA-binding</keyword>
<feature type="compositionally biased region" description="Acidic residues" evidence="3">
    <location>
        <begin position="558"/>
        <end position="567"/>
    </location>
</feature>
<feature type="compositionally biased region" description="Polar residues" evidence="3">
    <location>
        <begin position="303"/>
        <end position="321"/>
    </location>
</feature>
<feature type="compositionally biased region" description="Pro residues" evidence="3">
    <location>
        <begin position="539"/>
        <end position="554"/>
    </location>
</feature>
<feature type="compositionally biased region" description="Polar residues" evidence="3">
    <location>
        <begin position="1"/>
        <end position="13"/>
    </location>
</feature>
<feature type="compositionally biased region" description="Pro residues" evidence="3">
    <location>
        <begin position="745"/>
        <end position="754"/>
    </location>
</feature>
<feature type="region of interest" description="Disordered" evidence="3">
    <location>
        <begin position="1"/>
        <end position="98"/>
    </location>
</feature>
<feature type="compositionally biased region" description="Basic and acidic residues" evidence="3">
    <location>
        <begin position="605"/>
        <end position="618"/>
    </location>
</feature>
<evidence type="ECO:0000256" key="1">
    <source>
        <dbReference type="ARBA" id="ARBA00022884"/>
    </source>
</evidence>
<dbReference type="InterPro" id="IPR006630">
    <property type="entry name" value="La_HTH"/>
</dbReference>
<dbReference type="SMART" id="SM00715">
    <property type="entry name" value="LA"/>
    <property type="match status" value="1"/>
</dbReference>
<feature type="compositionally biased region" description="Low complexity" evidence="3">
    <location>
        <begin position="156"/>
        <end position="179"/>
    </location>
</feature>
<feature type="compositionally biased region" description="Gly residues" evidence="3">
    <location>
        <begin position="918"/>
        <end position="935"/>
    </location>
</feature>
<dbReference type="PANTHER" id="PTHR22792">
    <property type="entry name" value="LUPUS LA PROTEIN-RELATED"/>
    <property type="match status" value="1"/>
</dbReference>
<sequence>MVSPTSTTSQTPALSYAESAKKAQGAKLASQHTQKPLSVPPRQPPVPVLESQRAGPSSPTVETTLTSLADLSLHDGSPSGANPPVPTSPGESTSHSSTTITIDTAHTGIVPSTSAKAVPIPNVWNQRIQQRAQTRPQPRLPQSLPHMTQSHVLRVPSPTRDPSSTSSSSRQPDVSVSASVRSDQIPSSPSGLNGASVASSISSPSTGTTPSSRREPLPHPPPVDDAESWPEVGKSQTSGGKSQRVGNGYAGSVEAKDVEEKDTDGPSQSHPGTPRKSEKTKWIVIPPEELQATADSLNPPRSYAQSRSHSQLGSRNSQTRNAAASGSGSMQGSQAPSKTASGRTSTSHSRTHSPSSMASSPQHPGRGRQLPVEIRGPQTPEQQHQQQQQSSQGNSPRAYADMALSPVHYGQIARDVYPYGNLPSQSATTQPYIPQQPPAPAQPALSTHYPPALQLNPTHTQQPYTSSSVSPYPQTYPLHTPSDRYGPAPTQPLPPGWAAPEHYVYPYGYPPYAQPHPIMYWPSNLPLDVRQDGRTMYPSYPPVQPPQQIVPPPHVLEDDGAPSGEEEPATHPALPPPTMIVRPPPPQDSDAVAGYRAVKSVLDAGSDREESTRGRRDMIFGSVGAPGGCKSPSPPPQPSSEAQPATIDSQLANEKPERAVATFSIGVSPGEAGPSHVRSRARSQPRLSRTENLSDGMSSEPRMAAEVKVVDLTSPETKWEFGTANRPQDEYTQDDKSRPELAEPQPFPHAPPAPSKASLDVSLLFNGPLQESLLPIVPAEPSLGELHHPYPQPHHHLSYVLPQHMHVPPPPPSQEELQVQTGLGPYPVHQPPPQPPSGSSADGFEVKDYGYGFGRASGTGHAVMSTREERQVREREWERNRDPNRDPEREPYAWRPRRGSYSGHHERGGYGGRRGRANGFGRGISGRGFGRGGFGHQHRNRHQHQQQQQQHQHHQHQQQHQHQQPQTHAPQQQQQQQQVPPFTATPPTQAFQPLQPSTPPPRSAAEYLATPIQQPYLPHGFDAYQAPVPLSYPPPPNASMTSSVSVHPVPRPLSNITYSADPTRFFLLGQLEYYLSAQNMASDLFLRQRMDSRGWIPVSLLASFNRVRQLTLDPQLVRDVLTLSSIVELRDDCVRMGGGEWRRFVLPDAPTSTVEIDAEAEGEQENRLGVDREQYDHDHVEDYVEEEEEEEEIEIVMDRELGQPWATPSS</sequence>
<feature type="compositionally biased region" description="Low complexity" evidence="3">
    <location>
        <begin position="194"/>
        <end position="211"/>
    </location>
</feature>